<evidence type="ECO:0000256" key="4">
    <source>
        <dbReference type="ARBA" id="ARBA00023136"/>
    </source>
</evidence>
<dbReference type="STRING" id="105231.A0A1Y1HQJ7"/>
<dbReference type="SUPFAM" id="SSF103511">
    <property type="entry name" value="Chlorophyll a-b binding protein"/>
    <property type="match status" value="1"/>
</dbReference>
<dbReference type="GO" id="GO:0009507">
    <property type="term" value="C:chloroplast"/>
    <property type="evidence" value="ECO:0007669"/>
    <property type="project" value="UniProtKB-SubCell"/>
</dbReference>
<keyword evidence="3" id="KW-1133">Transmembrane helix</keyword>
<feature type="compositionally biased region" description="Pro residues" evidence="5">
    <location>
        <begin position="93"/>
        <end position="108"/>
    </location>
</feature>
<feature type="region of interest" description="Disordered" evidence="5">
    <location>
        <begin position="79"/>
        <end position="167"/>
    </location>
</feature>
<comment type="subcellular location">
    <subcellularLocation>
        <location evidence="1">Membrane</location>
        <topology evidence="1">Multi-pass membrane protein</topology>
    </subcellularLocation>
</comment>
<evidence type="ECO:0000313" key="6">
    <source>
        <dbReference type="EMBL" id="GAQ80353.1"/>
    </source>
</evidence>
<evidence type="ECO:0000256" key="2">
    <source>
        <dbReference type="ARBA" id="ARBA00022692"/>
    </source>
</evidence>
<dbReference type="Proteomes" id="UP000054558">
    <property type="component" value="Unassembled WGS sequence"/>
</dbReference>
<protein>
    <submittedName>
        <fullName evidence="6">Early light-induced protein</fullName>
    </submittedName>
</protein>
<organism evidence="6 7">
    <name type="scientific">Klebsormidium nitens</name>
    <name type="common">Green alga</name>
    <name type="synonym">Ulothrix nitens</name>
    <dbReference type="NCBI Taxonomy" id="105231"/>
    <lineage>
        <taxon>Eukaryota</taxon>
        <taxon>Viridiplantae</taxon>
        <taxon>Streptophyta</taxon>
        <taxon>Klebsormidiophyceae</taxon>
        <taxon>Klebsormidiales</taxon>
        <taxon>Klebsormidiaceae</taxon>
        <taxon>Klebsormidium</taxon>
    </lineage>
</organism>
<dbReference type="GO" id="GO:0016020">
    <property type="term" value="C:membrane"/>
    <property type="evidence" value="ECO:0007669"/>
    <property type="project" value="UniProtKB-SubCell"/>
</dbReference>
<evidence type="ECO:0000256" key="3">
    <source>
        <dbReference type="ARBA" id="ARBA00022989"/>
    </source>
</evidence>
<reference evidence="6 7" key="1">
    <citation type="journal article" date="2014" name="Nat. Commun.">
        <title>Klebsormidium flaccidum genome reveals primary factors for plant terrestrial adaptation.</title>
        <authorList>
            <person name="Hori K."/>
            <person name="Maruyama F."/>
            <person name="Fujisawa T."/>
            <person name="Togashi T."/>
            <person name="Yamamoto N."/>
            <person name="Seo M."/>
            <person name="Sato S."/>
            <person name="Yamada T."/>
            <person name="Mori H."/>
            <person name="Tajima N."/>
            <person name="Moriyama T."/>
            <person name="Ikeuchi M."/>
            <person name="Watanabe M."/>
            <person name="Wada H."/>
            <person name="Kobayashi K."/>
            <person name="Saito M."/>
            <person name="Masuda T."/>
            <person name="Sasaki-Sekimoto Y."/>
            <person name="Mashiguchi K."/>
            <person name="Awai K."/>
            <person name="Shimojima M."/>
            <person name="Masuda S."/>
            <person name="Iwai M."/>
            <person name="Nobusawa T."/>
            <person name="Narise T."/>
            <person name="Kondo S."/>
            <person name="Saito H."/>
            <person name="Sato R."/>
            <person name="Murakawa M."/>
            <person name="Ihara Y."/>
            <person name="Oshima-Yamada Y."/>
            <person name="Ohtaka K."/>
            <person name="Satoh M."/>
            <person name="Sonobe K."/>
            <person name="Ishii M."/>
            <person name="Ohtani R."/>
            <person name="Kanamori-Sato M."/>
            <person name="Honoki R."/>
            <person name="Miyazaki D."/>
            <person name="Mochizuki H."/>
            <person name="Umetsu J."/>
            <person name="Higashi K."/>
            <person name="Shibata D."/>
            <person name="Kamiya Y."/>
            <person name="Sato N."/>
            <person name="Nakamura Y."/>
            <person name="Tabata S."/>
            <person name="Ida S."/>
            <person name="Kurokawa K."/>
            <person name="Ohta H."/>
        </authorList>
    </citation>
    <scope>NUCLEOTIDE SEQUENCE [LARGE SCALE GENOMIC DNA]</scope>
    <source>
        <strain evidence="6 7">NIES-2285</strain>
    </source>
</reference>
<dbReference type="AlphaFoldDB" id="A0A1Y1HQJ7"/>
<keyword evidence="4" id="KW-0472">Membrane</keyword>
<evidence type="ECO:0000313" key="7">
    <source>
        <dbReference type="Proteomes" id="UP000054558"/>
    </source>
</evidence>
<keyword evidence="7" id="KW-1185">Reference proteome</keyword>
<proteinExistence type="predicted"/>
<dbReference type="OrthoDB" id="513190at2759"/>
<name>A0A1Y1HQJ7_KLENI</name>
<dbReference type="PANTHER" id="PTHR14154">
    <property type="entry name" value="UPF0041 BRAIN PROTEIN 44-RELATED"/>
    <property type="match status" value="1"/>
</dbReference>
<sequence>MEAVAHIGDLKFGTQCRSVHISNQIANLQSHRIRAPILVRDFQSALQSLIAPRFAPLINEQLKGVPSRRKGQTLLCEALWGRNRQRRQDPRIRIPPQPDPRQAPPPPNTDAQQDSPYSTPPPNRPRQNPENWGPPPNAPPPPDQPFEEDGYSSGRDWRARRGPQREVTREELLEQSRRIRARIRQIKRQRRAAYYGEVGEGFSFITSGLNPEMINGRCAMVGFVAALFNELTTGRSVWEQLTYQGGLQVMLIPLTIVVIMLSSYAPGANEMEDDGLTRPSKPFGPFNSFAERVNGRFAMLGFVSLIIIEALTGEALFKIGWLQ</sequence>
<keyword evidence="2" id="KW-0812">Transmembrane</keyword>
<dbReference type="EMBL" id="DF237001">
    <property type="protein sequence ID" value="GAQ80353.1"/>
    <property type="molecule type" value="Genomic_DNA"/>
</dbReference>
<feature type="compositionally biased region" description="Pro residues" evidence="5">
    <location>
        <begin position="132"/>
        <end position="144"/>
    </location>
</feature>
<feature type="compositionally biased region" description="Basic and acidic residues" evidence="5">
    <location>
        <begin position="155"/>
        <end position="167"/>
    </location>
</feature>
<evidence type="ECO:0000256" key="5">
    <source>
        <dbReference type="SAM" id="MobiDB-lite"/>
    </source>
</evidence>
<gene>
    <name evidence="6" type="ORF">KFL_000520250</name>
</gene>
<evidence type="ECO:0000256" key="1">
    <source>
        <dbReference type="ARBA" id="ARBA00004141"/>
    </source>
</evidence>
<accession>A0A1Y1HQJ7</accession>